<sequence>MARNRRGYHRPQNEEPTWQEDQPWQDRTRSNQQANQSLRFQAPTRPRTEKFNNKNPFQKCKYSRPSAWDANSHQDPAHLQVHGRFDHNFVTKSKKLKEYLVRSLSQALSQIEQWYPDPGDDEMDWQHEEEIVVTKPLEVCYVWGTGGGFPNGVGEAIPRWSPPTTVANGVGFGGNRAMCAQMRESLPRENASQPKNSGASVSSSLSVESGIA</sequence>
<feature type="region of interest" description="Disordered" evidence="1">
    <location>
        <begin position="1"/>
        <end position="59"/>
    </location>
</feature>
<dbReference type="AlphaFoldDB" id="K1WT86"/>
<evidence type="ECO:0000313" key="2">
    <source>
        <dbReference type="EMBL" id="EKD20865.1"/>
    </source>
</evidence>
<evidence type="ECO:0000313" key="3">
    <source>
        <dbReference type="Proteomes" id="UP000006753"/>
    </source>
</evidence>
<dbReference type="RefSeq" id="XP_007289436.1">
    <property type="nucleotide sequence ID" value="XM_007289374.1"/>
</dbReference>
<dbReference type="Proteomes" id="UP000006753">
    <property type="component" value="Unassembled WGS sequence"/>
</dbReference>
<protein>
    <submittedName>
        <fullName evidence="2">Uncharacterized protein</fullName>
    </submittedName>
</protein>
<feature type="region of interest" description="Disordered" evidence="1">
    <location>
        <begin position="186"/>
        <end position="212"/>
    </location>
</feature>
<feature type="compositionally biased region" description="Polar residues" evidence="1">
    <location>
        <begin position="30"/>
        <end position="39"/>
    </location>
</feature>
<dbReference type="EMBL" id="JH921429">
    <property type="protein sequence ID" value="EKD20865.1"/>
    <property type="molecule type" value="Genomic_DNA"/>
</dbReference>
<name>K1WT86_MARBU</name>
<keyword evidence="3" id="KW-1185">Reference proteome</keyword>
<feature type="compositionally biased region" description="Low complexity" evidence="1">
    <location>
        <begin position="197"/>
        <end position="212"/>
    </location>
</feature>
<accession>K1WT86</accession>
<evidence type="ECO:0000256" key="1">
    <source>
        <dbReference type="SAM" id="MobiDB-lite"/>
    </source>
</evidence>
<dbReference type="HOGENOM" id="CLU_1299952_0_0_1"/>
<organism evidence="2 3">
    <name type="scientific">Marssonina brunnea f. sp. multigermtubi (strain MB_m1)</name>
    <name type="common">Marssonina leaf spot fungus</name>
    <dbReference type="NCBI Taxonomy" id="1072389"/>
    <lineage>
        <taxon>Eukaryota</taxon>
        <taxon>Fungi</taxon>
        <taxon>Dikarya</taxon>
        <taxon>Ascomycota</taxon>
        <taxon>Pezizomycotina</taxon>
        <taxon>Leotiomycetes</taxon>
        <taxon>Helotiales</taxon>
        <taxon>Drepanopezizaceae</taxon>
        <taxon>Drepanopeziza</taxon>
    </lineage>
</organism>
<reference evidence="2 3" key="1">
    <citation type="journal article" date="2012" name="BMC Genomics">
        <title>Sequencing the genome of Marssonina brunnea reveals fungus-poplar co-evolution.</title>
        <authorList>
            <person name="Zhu S."/>
            <person name="Cao Y.-Z."/>
            <person name="Jiang C."/>
            <person name="Tan B.-Y."/>
            <person name="Wang Z."/>
            <person name="Feng S."/>
            <person name="Zhang L."/>
            <person name="Su X.-H."/>
            <person name="Brejova B."/>
            <person name="Vinar T."/>
            <person name="Xu M."/>
            <person name="Wang M.-X."/>
            <person name="Zhang S.-G."/>
            <person name="Huang M.-R."/>
            <person name="Wu R."/>
            <person name="Zhou Y."/>
        </authorList>
    </citation>
    <scope>NUCLEOTIDE SEQUENCE [LARGE SCALE GENOMIC DNA]</scope>
    <source>
        <strain evidence="2 3">MB_m1</strain>
    </source>
</reference>
<dbReference type="OrthoDB" id="3479934at2759"/>
<proteinExistence type="predicted"/>
<dbReference type="InParanoid" id="K1WT86"/>
<gene>
    <name evidence="2" type="ORF">MBM_01547</name>
</gene>
<dbReference type="GeneID" id="18757482"/>
<dbReference type="KEGG" id="mbe:MBM_01547"/>